<dbReference type="RefSeq" id="WP_343184247.1">
    <property type="nucleotide sequence ID" value="NZ_JBCITM010000001.1"/>
</dbReference>
<feature type="domain" description="Aldehyde ferredoxin oxidoreductase N-terminal" evidence="9">
    <location>
        <begin position="5"/>
        <end position="206"/>
    </location>
</feature>
<dbReference type="Gene3D" id="1.10.599.10">
    <property type="entry name" value="Aldehyde Ferredoxin Oxidoreductase Protein, subunit A, domain 3"/>
    <property type="match status" value="1"/>
</dbReference>
<evidence type="ECO:0000256" key="4">
    <source>
        <dbReference type="ARBA" id="ARBA00022723"/>
    </source>
</evidence>
<keyword evidence="11" id="KW-1185">Reference proteome</keyword>
<proteinExistence type="inferred from homology"/>
<sequence>MRGGYTGKYLDINLTTGQIEKKEVDEKMIQEYVGGGGFSARILWDETSQSTDPLGPESPLIIMTGPLTGTLAPTGNCWYVGFKAPTTGIYGEGRGGGYWGPELKYAGYDYMIIRGKAEKPVYLNIHNDQVSLEDAAHLWGKDFFDTTYALEEAHPGAKVMGIGPAGENLVKSAIIMSDLYRAGGRGGAGAVMGAKNLKAIAVYGSKGVQVADPEGFKEILEEVNKVIYEHPATAQLLPNYGTASLVNGMNAFGALPTRNHRSGTFEGAEKISGEAMAESILVKTRSCFACNIKCTRYTKVDKGEYAGVESEGPEYETVNAFGSRCGVDNLEAIAMANMNANRLGLDTISAGTMIAFAMELFEEGILTKEECNGLDLTFGNHQAMNTLLQDLAHRKGLGDTLAEGVRAAAKKIGKGAEKYAMHVKGLELTATELRAAQDSGLGHAIANRGGDHLRPWSPAFTLFGFGQAEIDLSGTPDPIVPEDKARVVKAMEKAAIFTDLNGMCKFTVLCNTLSPAQLARLTETVTGLPMDVARLEETVDRALTLQRALNLYRYGMDPSLDTLPDRFTKDPAPDGPAKGKVCELPFMLQDYYEKSGWDTKGYPTDERYDTLGLAFVKEQR</sequence>
<dbReference type="Gene3D" id="3.60.9.10">
    <property type="entry name" value="Aldehyde ferredoxin oxidoreductase, N-terminal domain"/>
    <property type="match status" value="1"/>
</dbReference>
<keyword evidence="4" id="KW-0479">Metal-binding</keyword>
<keyword evidence="6" id="KW-0408">Iron</keyword>
<protein>
    <submittedName>
        <fullName evidence="10">Aldehyde ferredoxin oxidoreductase family protein</fullName>
    </submittedName>
</protein>
<dbReference type="EMBL" id="JBCITM010000001">
    <property type="protein sequence ID" value="MEN1758860.1"/>
    <property type="molecule type" value="Genomic_DNA"/>
</dbReference>
<dbReference type="Proteomes" id="UP001407405">
    <property type="component" value="Unassembled WGS sequence"/>
</dbReference>
<dbReference type="InterPro" id="IPR001203">
    <property type="entry name" value="OxRdtase_Ald_Fedxn_C"/>
</dbReference>
<gene>
    <name evidence="10" type="ORF">AAIG11_00105</name>
</gene>
<keyword evidence="3" id="KW-0004">4Fe-4S</keyword>
<evidence type="ECO:0000313" key="11">
    <source>
        <dbReference type="Proteomes" id="UP001407405"/>
    </source>
</evidence>
<dbReference type="Pfam" id="PF02730">
    <property type="entry name" value="AFOR_N"/>
    <property type="match status" value="1"/>
</dbReference>
<keyword evidence="7" id="KW-0411">Iron-sulfur</keyword>
<dbReference type="PANTHER" id="PTHR30038">
    <property type="entry name" value="ALDEHYDE FERREDOXIN OXIDOREDUCTASE"/>
    <property type="match status" value="1"/>
</dbReference>
<dbReference type="InterPro" id="IPR036503">
    <property type="entry name" value="Ald_Fedxn_OxRdtase_N_sf"/>
</dbReference>
<dbReference type="InterPro" id="IPR036021">
    <property type="entry name" value="Tungsten_al_ferr_oxy-like_C"/>
</dbReference>
<dbReference type="Pfam" id="PF01314">
    <property type="entry name" value="AFOR_C"/>
    <property type="match status" value="1"/>
</dbReference>
<dbReference type="InterPro" id="IPR013984">
    <property type="entry name" value="Ald_Fedxn_OxRdtase_dom2"/>
</dbReference>
<dbReference type="SUPFAM" id="SSF48310">
    <property type="entry name" value="Aldehyde ferredoxin oxidoreductase, C-terminal domains"/>
    <property type="match status" value="1"/>
</dbReference>
<dbReference type="InterPro" id="IPR051919">
    <property type="entry name" value="W-dependent_AOR"/>
</dbReference>
<reference evidence="10 11" key="1">
    <citation type="submission" date="2024-04" db="EMBL/GenBank/DDBJ databases">
        <title>Genome sequencing and metabolic network reconstruction of aminoacids and betaine degradation by Anoxynatronum sibiricum.</title>
        <authorList>
            <person name="Detkova E.N."/>
            <person name="Boltjanskaja Y.V."/>
            <person name="Mardanov A.V."/>
            <person name="Kevbrin V."/>
        </authorList>
    </citation>
    <scope>NUCLEOTIDE SEQUENCE [LARGE SCALE GENOMIC DNA]</scope>
    <source>
        <strain evidence="10 11">Z-7981</strain>
    </source>
</reference>
<evidence type="ECO:0000256" key="1">
    <source>
        <dbReference type="ARBA" id="ARBA00001966"/>
    </source>
</evidence>
<evidence type="ECO:0000256" key="8">
    <source>
        <dbReference type="ARBA" id="ARBA00049934"/>
    </source>
</evidence>
<comment type="caution">
    <text evidence="10">The sequence shown here is derived from an EMBL/GenBank/DDBJ whole genome shotgun (WGS) entry which is preliminary data.</text>
</comment>
<evidence type="ECO:0000313" key="10">
    <source>
        <dbReference type="EMBL" id="MEN1758860.1"/>
    </source>
</evidence>
<keyword evidence="5" id="KW-0560">Oxidoreductase</keyword>
<dbReference type="InterPro" id="IPR013985">
    <property type="entry name" value="Ald_Fedxn_OxRdtase_dom3"/>
</dbReference>
<comment type="cofactor">
    <cofactor evidence="1">
        <name>[4Fe-4S] cluster</name>
        <dbReference type="ChEBI" id="CHEBI:49883"/>
    </cofactor>
</comment>
<organism evidence="10 11">
    <name type="scientific">Anoxynatronum sibiricum</name>
    <dbReference type="NCBI Taxonomy" id="210623"/>
    <lineage>
        <taxon>Bacteria</taxon>
        <taxon>Bacillati</taxon>
        <taxon>Bacillota</taxon>
        <taxon>Clostridia</taxon>
        <taxon>Eubacteriales</taxon>
        <taxon>Clostridiaceae</taxon>
        <taxon>Anoxynatronum</taxon>
    </lineage>
</organism>
<evidence type="ECO:0000256" key="2">
    <source>
        <dbReference type="ARBA" id="ARBA00011032"/>
    </source>
</evidence>
<accession>A0ABU9VPS9</accession>
<dbReference type="InterPro" id="IPR013983">
    <property type="entry name" value="Ald_Fedxn_OxRdtase_N"/>
</dbReference>
<evidence type="ECO:0000256" key="3">
    <source>
        <dbReference type="ARBA" id="ARBA00022485"/>
    </source>
</evidence>
<dbReference type="SMART" id="SM00790">
    <property type="entry name" value="AFOR_N"/>
    <property type="match status" value="1"/>
</dbReference>
<evidence type="ECO:0000256" key="6">
    <source>
        <dbReference type="ARBA" id="ARBA00023004"/>
    </source>
</evidence>
<comment type="similarity">
    <text evidence="2">Belongs to the AOR/FOR family.</text>
</comment>
<dbReference type="Gene3D" id="1.10.569.10">
    <property type="entry name" value="Aldehyde Ferredoxin Oxidoreductase Protein, subunit A, domain 2"/>
    <property type="match status" value="1"/>
</dbReference>
<comment type="cofactor">
    <cofactor evidence="8">
        <name>tungstopterin</name>
        <dbReference type="ChEBI" id="CHEBI:30402"/>
    </cofactor>
</comment>
<dbReference type="PANTHER" id="PTHR30038:SF0">
    <property type="entry name" value="TUNGSTEN-CONTAINING ALDEHYDE FERREDOXIN OXIDOREDUCTASE"/>
    <property type="match status" value="1"/>
</dbReference>
<name>A0ABU9VPS9_9CLOT</name>
<evidence type="ECO:0000259" key="9">
    <source>
        <dbReference type="SMART" id="SM00790"/>
    </source>
</evidence>
<evidence type="ECO:0000256" key="7">
    <source>
        <dbReference type="ARBA" id="ARBA00023014"/>
    </source>
</evidence>
<evidence type="ECO:0000256" key="5">
    <source>
        <dbReference type="ARBA" id="ARBA00023002"/>
    </source>
</evidence>
<dbReference type="SUPFAM" id="SSF56228">
    <property type="entry name" value="Aldehyde ferredoxin oxidoreductase, N-terminal domain"/>
    <property type="match status" value="1"/>
</dbReference>